<dbReference type="NCBIfam" id="TIGR03584">
    <property type="entry name" value="PseF"/>
    <property type="match status" value="1"/>
</dbReference>
<dbReference type="PANTHER" id="PTHR21485">
    <property type="entry name" value="HAD SUPERFAMILY MEMBERS CMAS AND KDSC"/>
    <property type="match status" value="1"/>
</dbReference>
<protein>
    <submittedName>
        <fullName evidence="1">Pseudaminic acid cytidylyltransferase</fullName>
        <ecNumber evidence="1">2.7.7.81</ecNumber>
    </submittedName>
</protein>
<dbReference type="RefSeq" id="WP_343333376.1">
    <property type="nucleotide sequence ID" value="NZ_JAPOHD010000027.1"/>
</dbReference>
<dbReference type="EC" id="2.7.7.81" evidence="1"/>
<keyword evidence="1" id="KW-0548">Nucleotidyltransferase</keyword>
<keyword evidence="2" id="KW-1185">Reference proteome</keyword>
<dbReference type="InterPro" id="IPR050793">
    <property type="entry name" value="CMP-NeuNAc_synthase"/>
</dbReference>
<dbReference type="GO" id="GO:0008781">
    <property type="term" value="F:N-acylneuraminate cytidylyltransferase activity"/>
    <property type="evidence" value="ECO:0007669"/>
    <property type="project" value="TreeGrafter"/>
</dbReference>
<sequence>MSTIAIIPARGGSKRIPRKNIKYFLGKPIIAYSIEAALLSELFDEVMVSTDDDEIAAIARQYGAKVPFLRSPEKADDHATLSDVLMEVIETYQDKDVFFNNVCCILPTAPLTSSEKIKEAFKKFANGHYDSLCPVVAFSYPILRALEFSGDNKLQMIWPEYLTTRSQDLKPAYHDSGTFYWIKTDALKDEKTLFCKNGSAIEIPENEVQDIDTETDWKLAEIKFQLING</sequence>
<dbReference type="InterPro" id="IPR020039">
    <property type="entry name" value="PseF"/>
</dbReference>
<dbReference type="AlphaFoldDB" id="A0A9X3F754"/>
<dbReference type="SUPFAM" id="SSF53448">
    <property type="entry name" value="Nucleotide-diphospho-sugar transferases"/>
    <property type="match status" value="1"/>
</dbReference>
<dbReference type="CDD" id="cd02513">
    <property type="entry name" value="CMP-NeuAc_Synthase"/>
    <property type="match status" value="1"/>
</dbReference>
<name>A0A9X3F754_9BACT</name>
<organism evidence="1 2">
    <name type="scientific">Draconibacterium aestuarii</name>
    <dbReference type="NCBI Taxonomy" id="2998507"/>
    <lineage>
        <taxon>Bacteria</taxon>
        <taxon>Pseudomonadati</taxon>
        <taxon>Bacteroidota</taxon>
        <taxon>Bacteroidia</taxon>
        <taxon>Marinilabiliales</taxon>
        <taxon>Prolixibacteraceae</taxon>
        <taxon>Draconibacterium</taxon>
    </lineage>
</organism>
<comment type="caution">
    <text evidence="1">The sequence shown here is derived from an EMBL/GenBank/DDBJ whole genome shotgun (WGS) entry which is preliminary data.</text>
</comment>
<dbReference type="Gene3D" id="3.90.550.10">
    <property type="entry name" value="Spore Coat Polysaccharide Biosynthesis Protein SpsA, Chain A"/>
    <property type="match status" value="1"/>
</dbReference>
<evidence type="ECO:0000313" key="1">
    <source>
        <dbReference type="EMBL" id="MCY1721042.1"/>
    </source>
</evidence>
<evidence type="ECO:0000313" key="2">
    <source>
        <dbReference type="Proteomes" id="UP001145087"/>
    </source>
</evidence>
<dbReference type="InterPro" id="IPR029044">
    <property type="entry name" value="Nucleotide-diphossugar_trans"/>
</dbReference>
<dbReference type="PANTHER" id="PTHR21485:SF6">
    <property type="entry name" value="N-ACYLNEURAMINATE CYTIDYLYLTRANSFERASE-RELATED"/>
    <property type="match status" value="1"/>
</dbReference>
<proteinExistence type="predicted"/>
<reference evidence="1" key="1">
    <citation type="submission" date="2022-11" db="EMBL/GenBank/DDBJ databases">
        <title>Marilongibacter aestuarii gen. nov., sp. nov., isolated from tidal flat sediment.</title>
        <authorList>
            <person name="Jiayan W."/>
        </authorList>
    </citation>
    <scope>NUCLEOTIDE SEQUENCE</scope>
    <source>
        <strain evidence="1">Z1-6</strain>
    </source>
</reference>
<dbReference type="EMBL" id="JAPOHD010000027">
    <property type="protein sequence ID" value="MCY1721042.1"/>
    <property type="molecule type" value="Genomic_DNA"/>
</dbReference>
<dbReference type="Proteomes" id="UP001145087">
    <property type="component" value="Unassembled WGS sequence"/>
</dbReference>
<keyword evidence="1" id="KW-0808">Transferase</keyword>
<dbReference type="Pfam" id="PF02348">
    <property type="entry name" value="CTP_transf_3"/>
    <property type="match status" value="1"/>
</dbReference>
<gene>
    <name evidence="1" type="primary">pseF</name>
    <name evidence="1" type="ORF">OU798_11860</name>
</gene>
<accession>A0A9X3F754</accession>
<dbReference type="InterPro" id="IPR003329">
    <property type="entry name" value="Cytidylyl_trans"/>
</dbReference>